<dbReference type="RefSeq" id="WP_377020878.1">
    <property type="nucleotide sequence ID" value="NZ_JBHLTS010000004.1"/>
</dbReference>
<keyword evidence="7" id="KW-0067">ATP-binding</keyword>
<keyword evidence="9" id="KW-1133">Transmembrane helix</keyword>
<dbReference type="GO" id="GO:0016301">
    <property type="term" value="F:kinase activity"/>
    <property type="evidence" value="ECO:0007669"/>
    <property type="project" value="UniProtKB-KW"/>
</dbReference>
<dbReference type="Gene3D" id="3.30.565.10">
    <property type="entry name" value="Histidine kinase-like ATPase, C-terminal domain"/>
    <property type="match status" value="1"/>
</dbReference>
<evidence type="ECO:0000256" key="1">
    <source>
        <dbReference type="ARBA" id="ARBA00000085"/>
    </source>
</evidence>
<keyword evidence="4" id="KW-0808">Transferase</keyword>
<keyword evidence="5" id="KW-0547">Nucleotide-binding</keyword>
<keyword evidence="9" id="KW-0812">Transmembrane</keyword>
<dbReference type="InterPro" id="IPR036890">
    <property type="entry name" value="HATPase_C_sf"/>
</dbReference>
<dbReference type="InterPro" id="IPR003594">
    <property type="entry name" value="HATPase_dom"/>
</dbReference>
<evidence type="ECO:0000256" key="9">
    <source>
        <dbReference type="SAM" id="Phobius"/>
    </source>
</evidence>
<dbReference type="EC" id="2.7.13.3" evidence="2"/>
<dbReference type="SMART" id="SM00028">
    <property type="entry name" value="TPR"/>
    <property type="match status" value="3"/>
</dbReference>
<dbReference type="Pfam" id="PF07568">
    <property type="entry name" value="HisKA_2"/>
    <property type="match status" value="1"/>
</dbReference>
<evidence type="ECO:0000259" key="10">
    <source>
        <dbReference type="SMART" id="SM00387"/>
    </source>
</evidence>
<dbReference type="Gene3D" id="3.30.450.20">
    <property type="entry name" value="PAS domain"/>
    <property type="match status" value="1"/>
</dbReference>
<evidence type="ECO:0000256" key="2">
    <source>
        <dbReference type="ARBA" id="ARBA00012438"/>
    </source>
</evidence>
<evidence type="ECO:0000256" key="6">
    <source>
        <dbReference type="ARBA" id="ARBA00022777"/>
    </source>
</evidence>
<accession>A0ABV6L362</accession>
<dbReference type="EMBL" id="JBHLTS010000004">
    <property type="protein sequence ID" value="MFC0513005.1"/>
    <property type="molecule type" value="Genomic_DNA"/>
</dbReference>
<proteinExistence type="predicted"/>
<evidence type="ECO:0000313" key="11">
    <source>
        <dbReference type="EMBL" id="MFC0513005.1"/>
    </source>
</evidence>
<dbReference type="SMART" id="SM00387">
    <property type="entry name" value="HATPase_c"/>
    <property type="match status" value="1"/>
</dbReference>
<dbReference type="PANTHER" id="PTHR41523">
    <property type="entry name" value="TWO-COMPONENT SYSTEM SENSOR PROTEIN"/>
    <property type="match status" value="1"/>
</dbReference>
<dbReference type="Gene3D" id="1.25.40.10">
    <property type="entry name" value="Tetratricopeptide repeat domain"/>
    <property type="match status" value="2"/>
</dbReference>
<dbReference type="Proteomes" id="UP001589828">
    <property type="component" value="Unassembled WGS sequence"/>
</dbReference>
<gene>
    <name evidence="11" type="ORF">ACFFGT_02300</name>
</gene>
<keyword evidence="12" id="KW-1185">Reference proteome</keyword>
<feature type="repeat" description="TPR" evidence="8">
    <location>
        <begin position="419"/>
        <end position="452"/>
    </location>
</feature>
<dbReference type="SUPFAM" id="SSF48452">
    <property type="entry name" value="TPR-like"/>
    <property type="match status" value="2"/>
</dbReference>
<evidence type="ECO:0000313" key="12">
    <source>
        <dbReference type="Proteomes" id="UP001589828"/>
    </source>
</evidence>
<organism evidence="11 12">
    <name type="scientific">Mucilaginibacter angelicae</name>
    <dbReference type="NCBI Taxonomy" id="869718"/>
    <lineage>
        <taxon>Bacteria</taxon>
        <taxon>Pseudomonadati</taxon>
        <taxon>Bacteroidota</taxon>
        <taxon>Sphingobacteriia</taxon>
        <taxon>Sphingobacteriales</taxon>
        <taxon>Sphingobacteriaceae</taxon>
        <taxon>Mucilaginibacter</taxon>
    </lineage>
</organism>
<dbReference type="InterPro" id="IPR019734">
    <property type="entry name" value="TPR_rpt"/>
</dbReference>
<feature type="domain" description="Histidine kinase/HSP90-like ATPase" evidence="10">
    <location>
        <begin position="698"/>
        <end position="796"/>
    </location>
</feature>
<feature type="transmembrane region" description="Helical" evidence="9">
    <location>
        <begin position="536"/>
        <end position="559"/>
    </location>
</feature>
<keyword evidence="3" id="KW-0597">Phosphoprotein</keyword>
<dbReference type="PROSITE" id="PS50005">
    <property type="entry name" value="TPR"/>
    <property type="match status" value="1"/>
</dbReference>
<keyword evidence="9" id="KW-0472">Membrane</keyword>
<dbReference type="PANTHER" id="PTHR41523:SF8">
    <property type="entry name" value="ETHYLENE RESPONSE SENSOR PROTEIN"/>
    <property type="match status" value="1"/>
</dbReference>
<dbReference type="SUPFAM" id="SSF55874">
    <property type="entry name" value="ATPase domain of HSP90 chaperone/DNA topoisomerase II/histidine kinase"/>
    <property type="match status" value="1"/>
</dbReference>
<dbReference type="InterPro" id="IPR011495">
    <property type="entry name" value="Sig_transdc_His_kin_sub2_dim/P"/>
</dbReference>
<evidence type="ECO:0000256" key="3">
    <source>
        <dbReference type="ARBA" id="ARBA00022553"/>
    </source>
</evidence>
<evidence type="ECO:0000256" key="4">
    <source>
        <dbReference type="ARBA" id="ARBA00022679"/>
    </source>
</evidence>
<evidence type="ECO:0000256" key="5">
    <source>
        <dbReference type="ARBA" id="ARBA00022741"/>
    </source>
</evidence>
<name>A0ABV6L362_9SPHI</name>
<dbReference type="InterPro" id="IPR011990">
    <property type="entry name" value="TPR-like_helical_dom_sf"/>
</dbReference>
<dbReference type="Pfam" id="PF02518">
    <property type="entry name" value="HATPase_c"/>
    <property type="match status" value="1"/>
</dbReference>
<comment type="caution">
    <text evidence="11">The sequence shown here is derived from an EMBL/GenBank/DDBJ whole genome shotgun (WGS) entry which is preliminary data.</text>
</comment>
<reference evidence="11 12" key="1">
    <citation type="submission" date="2024-09" db="EMBL/GenBank/DDBJ databases">
        <authorList>
            <person name="Sun Q."/>
            <person name="Mori K."/>
        </authorList>
    </citation>
    <scope>NUCLEOTIDE SEQUENCE [LARGE SCALE GENOMIC DNA]</scope>
    <source>
        <strain evidence="11 12">NCAIM B.02415</strain>
    </source>
</reference>
<protein>
    <recommendedName>
        <fullName evidence="2">histidine kinase</fullName>
        <ecNumber evidence="2">2.7.13.3</ecNumber>
    </recommendedName>
</protein>
<sequence>MQYSLQDLRDLLAKAKNSEQKAIALSRLSNFYVYNKIRSAGNLDSALHFARAAVAQLKQADGASYEDAVTALGNACIRTGLTREALNLYDRSTGRLRIRLAVRIGKFYLYRPGEFKSDLDSAEFFINDAVRESRKLGDNYLENNAAYYLCDVSSERGDISKSHAGFLSLADHCVRTGDFQNAGECYSRLGDHANFTDTTGKLKNYRQAGRLFAKGHLTELEINIRKAIADVHFRAGKLDLAEKELASVLNWYTSNKYKGVQDVYFLYSMLYRFKGNLEKALDYGLRAVECANQTGSDQSISYYYNALAQICNDLGKESESISWYRKTLDLLHQENSDLMYNSLKDLSDYYIKRGQAGDILAQLEAADNRNKLTALDKELIAAIRGNCYLSQKNYSKAEHYYLEMIRWESAARIHTYNSADSYFTIANFYLAREKFRDAEYYLNKVLSLPPSTYPPSRIKEVYLKLSAADSAKGDFRAAYRHYKQYKTLNDSLFTEDKSKQIQELLIKYDTKQTENENQLLKKESQIQKNQLQRAQLYTRITIAGIAALLLIVFLLYVYLRYRRKSERTFKLQEQEIRKQNISLENLIGKQAKLISDKERLIKEIHHRVKNNLQVVMSLLNTQMHHIQNEEVVNALKDSQNRLYSISLIHQKLFQNDNVSLVEIRPYIIDLMKYLCDTFHFSQEITFDIQVDELYININQAIPLGLILNEAITNIIKYAFPGNRPGKVTVIFHVREDGNYELRIADNGLGLPSGFEFSSSNTLGMVLMHGLSEQLGGDLKIYDDHGVVISAVFPRRSDEEHDDGIPDTEPV</sequence>
<keyword evidence="8" id="KW-0802">TPR repeat</keyword>
<evidence type="ECO:0000256" key="7">
    <source>
        <dbReference type="ARBA" id="ARBA00022840"/>
    </source>
</evidence>
<comment type="catalytic activity">
    <reaction evidence="1">
        <text>ATP + protein L-histidine = ADP + protein N-phospho-L-histidine.</text>
        <dbReference type="EC" id="2.7.13.3"/>
    </reaction>
</comment>
<keyword evidence="6 11" id="KW-0418">Kinase</keyword>
<evidence type="ECO:0000256" key="8">
    <source>
        <dbReference type="PROSITE-ProRule" id="PRU00339"/>
    </source>
</evidence>